<dbReference type="EMBL" id="MHSS01000006">
    <property type="protein sequence ID" value="OHA48508.1"/>
    <property type="molecule type" value="Genomic_DNA"/>
</dbReference>
<dbReference type="PANTHER" id="PTHR31272:SF9">
    <property type="entry name" value="BLL1027 PROTEIN"/>
    <property type="match status" value="1"/>
</dbReference>
<dbReference type="PANTHER" id="PTHR31272">
    <property type="entry name" value="CYTOCHROME C-TYPE BIOGENESIS PROTEIN HI_1454-RELATED"/>
    <property type="match status" value="1"/>
</dbReference>
<name>A0A1G2PJL2_9BACT</name>
<evidence type="ECO:0000256" key="1">
    <source>
        <dbReference type="ARBA" id="ARBA00004141"/>
    </source>
</evidence>
<proteinExistence type="inferred from homology"/>
<gene>
    <name evidence="8" type="ORF">A2806_02825</name>
</gene>
<comment type="caution">
    <text evidence="8">The sequence shown here is derived from an EMBL/GenBank/DDBJ whole genome shotgun (WGS) entry which is preliminary data.</text>
</comment>
<feature type="transmembrane region" description="Helical" evidence="6">
    <location>
        <begin position="203"/>
        <end position="221"/>
    </location>
</feature>
<dbReference type="AlphaFoldDB" id="A0A1G2PJL2"/>
<feature type="transmembrane region" description="Helical" evidence="6">
    <location>
        <begin position="170"/>
        <end position="191"/>
    </location>
</feature>
<reference evidence="8 9" key="1">
    <citation type="journal article" date="2016" name="Nat. Commun.">
        <title>Thousands of microbial genomes shed light on interconnected biogeochemical processes in an aquifer system.</title>
        <authorList>
            <person name="Anantharaman K."/>
            <person name="Brown C.T."/>
            <person name="Hug L.A."/>
            <person name="Sharon I."/>
            <person name="Castelle C.J."/>
            <person name="Probst A.J."/>
            <person name="Thomas B.C."/>
            <person name="Singh A."/>
            <person name="Wilkins M.J."/>
            <person name="Karaoz U."/>
            <person name="Brodie E.L."/>
            <person name="Williams K.H."/>
            <person name="Hubbard S.S."/>
            <person name="Banfield J.F."/>
        </authorList>
    </citation>
    <scope>NUCLEOTIDE SEQUENCE [LARGE SCALE GENOMIC DNA]</scope>
</reference>
<dbReference type="InterPro" id="IPR003834">
    <property type="entry name" value="Cyt_c_assmbl_TM_dom"/>
</dbReference>
<feature type="transmembrane region" description="Helical" evidence="6">
    <location>
        <begin position="47"/>
        <end position="72"/>
    </location>
</feature>
<accession>A0A1G2PJL2</accession>
<evidence type="ECO:0000256" key="4">
    <source>
        <dbReference type="ARBA" id="ARBA00022989"/>
    </source>
</evidence>
<feature type="domain" description="Cytochrome C biogenesis protein transmembrane" evidence="7">
    <location>
        <begin position="9"/>
        <end position="222"/>
    </location>
</feature>
<dbReference type="Proteomes" id="UP000177629">
    <property type="component" value="Unassembled WGS sequence"/>
</dbReference>
<protein>
    <recommendedName>
        <fullName evidence="7">Cytochrome C biogenesis protein transmembrane domain-containing protein</fullName>
    </recommendedName>
</protein>
<organism evidence="8 9">
    <name type="scientific">Candidatus Terrybacteria bacterium RIFCSPHIGHO2_01_FULL_48_17</name>
    <dbReference type="NCBI Taxonomy" id="1802362"/>
    <lineage>
        <taxon>Bacteria</taxon>
        <taxon>Candidatus Terryibacteriota</taxon>
    </lineage>
</organism>
<sequence length="233" mass="25425">MGVVDMVWVTAFVGGMAAFLSPCFFPLLPIYVSYLVGTEQAGRCRTLLHSIAFVFGFGAVFALYGVGIGLLGNVFRPNIDTIRVVSGVMLIAFGTVMLEMYRFIPGLGTALRAREFSMPSWMRVKPNMVTSIALGVMFAFAWTPCVGPILGSILTLAYSFESTGQSTLLLALYAAGLGVPFVLVAVFLDLVRTQFEAIRRWTRIIQIFSAVALIAIGLTLVTDTFRLFFLFGQ</sequence>
<comment type="similarity">
    <text evidence="2">Belongs to the DsbD family.</text>
</comment>
<evidence type="ECO:0000256" key="2">
    <source>
        <dbReference type="ARBA" id="ARBA00006143"/>
    </source>
</evidence>
<evidence type="ECO:0000256" key="5">
    <source>
        <dbReference type="ARBA" id="ARBA00023136"/>
    </source>
</evidence>
<evidence type="ECO:0000256" key="3">
    <source>
        <dbReference type="ARBA" id="ARBA00022692"/>
    </source>
</evidence>
<dbReference type="GO" id="GO:0017004">
    <property type="term" value="P:cytochrome complex assembly"/>
    <property type="evidence" value="ECO:0007669"/>
    <property type="project" value="InterPro"/>
</dbReference>
<dbReference type="STRING" id="1802362.A2806_02825"/>
<feature type="transmembrane region" description="Helical" evidence="6">
    <location>
        <begin position="132"/>
        <end position="158"/>
    </location>
</feature>
<keyword evidence="3 6" id="KW-0812">Transmembrane</keyword>
<dbReference type="Pfam" id="PF02683">
    <property type="entry name" value="DsbD_TM"/>
    <property type="match status" value="1"/>
</dbReference>
<feature type="transmembrane region" description="Helical" evidence="6">
    <location>
        <begin position="84"/>
        <end position="104"/>
    </location>
</feature>
<evidence type="ECO:0000313" key="8">
    <source>
        <dbReference type="EMBL" id="OHA48508.1"/>
    </source>
</evidence>
<keyword evidence="5 6" id="KW-0472">Membrane</keyword>
<feature type="transmembrane region" description="Helical" evidence="6">
    <location>
        <begin position="6"/>
        <end position="35"/>
    </location>
</feature>
<dbReference type="GO" id="GO:0016020">
    <property type="term" value="C:membrane"/>
    <property type="evidence" value="ECO:0007669"/>
    <property type="project" value="UniProtKB-SubCell"/>
</dbReference>
<evidence type="ECO:0000256" key="6">
    <source>
        <dbReference type="SAM" id="Phobius"/>
    </source>
</evidence>
<comment type="subcellular location">
    <subcellularLocation>
        <location evidence="1">Membrane</location>
        <topology evidence="1">Multi-pass membrane protein</topology>
    </subcellularLocation>
</comment>
<dbReference type="InterPro" id="IPR051790">
    <property type="entry name" value="Cytochrome_c-biogenesis_DsbD"/>
</dbReference>
<evidence type="ECO:0000313" key="9">
    <source>
        <dbReference type="Proteomes" id="UP000177629"/>
    </source>
</evidence>
<keyword evidence="4 6" id="KW-1133">Transmembrane helix</keyword>
<evidence type="ECO:0000259" key="7">
    <source>
        <dbReference type="Pfam" id="PF02683"/>
    </source>
</evidence>